<feature type="domain" description="T2SS protein K second SAM-like" evidence="12">
    <location>
        <begin position="226"/>
        <end position="290"/>
    </location>
</feature>
<dbReference type="Proteomes" id="UP001157133">
    <property type="component" value="Unassembled WGS sequence"/>
</dbReference>
<reference evidence="14 15" key="1">
    <citation type="submission" date="2023-03" db="EMBL/GenBank/DDBJ databases">
        <title>Draft genome sequence of Thalassotalea eurytherma JCM 18482T.</title>
        <authorList>
            <person name="Sawabe T."/>
        </authorList>
    </citation>
    <scope>NUCLEOTIDE SEQUENCE [LARGE SCALE GENOMIC DNA]</scope>
    <source>
        <strain evidence="14 15">JCM 18482</strain>
    </source>
</reference>
<dbReference type="InterPro" id="IPR049031">
    <property type="entry name" value="T2SSK_SAM-like_1st"/>
</dbReference>
<evidence type="ECO:0000313" key="15">
    <source>
        <dbReference type="Proteomes" id="UP001157133"/>
    </source>
</evidence>
<evidence type="ECO:0000256" key="11">
    <source>
        <dbReference type="SAM" id="Phobius"/>
    </source>
</evidence>
<dbReference type="Gene3D" id="3.30.1300.30">
    <property type="entry name" value="GSPII I/J protein-like"/>
    <property type="match status" value="1"/>
</dbReference>
<evidence type="ECO:0000259" key="12">
    <source>
        <dbReference type="Pfam" id="PF03934"/>
    </source>
</evidence>
<evidence type="ECO:0000256" key="9">
    <source>
        <dbReference type="ARBA" id="ARBA00023136"/>
    </source>
</evidence>
<feature type="domain" description="T2SS protein K first SAM-like" evidence="13">
    <location>
        <begin position="106"/>
        <end position="220"/>
    </location>
</feature>
<gene>
    <name evidence="14" type="primary">gspK</name>
    <name evidence="14" type="ORF">theurythT_22430</name>
</gene>
<evidence type="ECO:0000256" key="5">
    <source>
        <dbReference type="ARBA" id="ARBA00022519"/>
    </source>
</evidence>
<dbReference type="InterPro" id="IPR038072">
    <property type="entry name" value="GspK_central_sf"/>
</dbReference>
<dbReference type="EMBL" id="BSSU01000011">
    <property type="protein sequence ID" value="GLX82791.1"/>
    <property type="molecule type" value="Genomic_DNA"/>
</dbReference>
<keyword evidence="8 11" id="KW-1133">Transmembrane helix</keyword>
<dbReference type="Pfam" id="PF21687">
    <property type="entry name" value="T2SSK_1st"/>
    <property type="match status" value="1"/>
</dbReference>
<protein>
    <recommendedName>
        <fullName evidence="10">Type II secretion system protein K</fullName>
    </recommendedName>
</protein>
<name>A0ABQ6H8L1_9GAMM</name>
<dbReference type="SUPFAM" id="SSF54523">
    <property type="entry name" value="Pili subunits"/>
    <property type="match status" value="1"/>
</dbReference>
<dbReference type="Gene3D" id="1.10.40.60">
    <property type="entry name" value="EpsJ-like"/>
    <property type="match status" value="2"/>
</dbReference>
<keyword evidence="5 10" id="KW-0997">Cell inner membrane</keyword>
<dbReference type="NCBIfam" id="NF037980">
    <property type="entry name" value="T2SS_GspK"/>
    <property type="match status" value="1"/>
</dbReference>
<dbReference type="PANTHER" id="PTHR38831:SF1">
    <property type="entry name" value="TYPE II SECRETION SYSTEM PROTEIN K-RELATED"/>
    <property type="match status" value="1"/>
</dbReference>
<comment type="caution">
    <text evidence="14">The sequence shown here is derived from an EMBL/GenBank/DDBJ whole genome shotgun (WGS) entry which is preliminary data.</text>
</comment>
<dbReference type="InterPro" id="IPR005628">
    <property type="entry name" value="GspK"/>
</dbReference>
<keyword evidence="9 10" id="KW-0472">Membrane</keyword>
<comment type="similarity">
    <text evidence="2 10">Belongs to the GSP K family.</text>
</comment>
<dbReference type="Pfam" id="PF03934">
    <property type="entry name" value="T2SSK"/>
    <property type="match status" value="1"/>
</dbReference>
<sequence length="331" mass="37054">MKVVSHQRQQGVVLISVLLIVALATIVATQMSTRIMGQLQRASNLEMNQQAYWYAMGAEALAKRVLLTVIDQDPDFINLSQIWAQGETAYPVDNGEIVGEISDLQACFNLNALREEQSEEANSKKSIQRIGFERLLVNLDIENVDDFTAEYMTDALIDWLDENTSIVSAGGAEDNDYAGQEFAHLAANHYLADLSELRVIEHFTMDAINVLKDYVCVLPNNNLHQLNINTLSEDNVVLLQSFLDISRDDAQEIISERGTDGFENTDDVFALKVLTDAKLTTEQKAQIGVDSDYFQLSARASFNNSYFTLVSTFKVDNNKRVDVLRRSIGIN</sequence>
<organism evidence="14 15">
    <name type="scientific">Thalassotalea eurytherma</name>
    <dbReference type="NCBI Taxonomy" id="1144278"/>
    <lineage>
        <taxon>Bacteria</taxon>
        <taxon>Pseudomonadati</taxon>
        <taxon>Pseudomonadota</taxon>
        <taxon>Gammaproteobacteria</taxon>
        <taxon>Alteromonadales</taxon>
        <taxon>Colwelliaceae</taxon>
        <taxon>Thalassotalea</taxon>
    </lineage>
</organism>
<accession>A0ABQ6H8L1</accession>
<dbReference type="PIRSF" id="PIRSF002786">
    <property type="entry name" value="XcpX"/>
    <property type="match status" value="1"/>
</dbReference>
<feature type="transmembrane region" description="Helical" evidence="11">
    <location>
        <begin position="12"/>
        <end position="31"/>
    </location>
</feature>
<dbReference type="RefSeq" id="WP_284208173.1">
    <property type="nucleotide sequence ID" value="NZ_BSSU01000011.1"/>
</dbReference>
<evidence type="ECO:0000256" key="4">
    <source>
        <dbReference type="ARBA" id="ARBA00022475"/>
    </source>
</evidence>
<evidence type="ECO:0000256" key="8">
    <source>
        <dbReference type="ARBA" id="ARBA00022989"/>
    </source>
</evidence>
<keyword evidence="4 10" id="KW-1003">Cell membrane</keyword>
<dbReference type="InterPro" id="IPR045584">
    <property type="entry name" value="Pilin-like"/>
</dbReference>
<evidence type="ECO:0000256" key="10">
    <source>
        <dbReference type="PIRNR" id="PIRNR002786"/>
    </source>
</evidence>
<evidence type="ECO:0000313" key="14">
    <source>
        <dbReference type="EMBL" id="GLX82791.1"/>
    </source>
</evidence>
<keyword evidence="15" id="KW-1185">Reference proteome</keyword>
<dbReference type="PANTHER" id="PTHR38831">
    <property type="entry name" value="TYPE II SECRETION SYSTEM PROTEIN K"/>
    <property type="match status" value="1"/>
</dbReference>
<dbReference type="SUPFAM" id="SSF158544">
    <property type="entry name" value="GspK insert domain-like"/>
    <property type="match status" value="2"/>
</dbReference>
<evidence type="ECO:0000259" key="13">
    <source>
        <dbReference type="Pfam" id="PF21687"/>
    </source>
</evidence>
<keyword evidence="7" id="KW-0653">Protein transport</keyword>
<dbReference type="InterPro" id="IPR049179">
    <property type="entry name" value="T2SSK_SAM-like_2nd"/>
</dbReference>
<keyword evidence="6 11" id="KW-0812">Transmembrane</keyword>
<evidence type="ECO:0000256" key="1">
    <source>
        <dbReference type="ARBA" id="ARBA00004533"/>
    </source>
</evidence>
<evidence type="ECO:0000256" key="2">
    <source>
        <dbReference type="ARBA" id="ARBA00007246"/>
    </source>
</evidence>
<keyword evidence="3 10" id="KW-0813">Transport</keyword>
<proteinExistence type="inferred from homology"/>
<comment type="subcellular location">
    <subcellularLocation>
        <location evidence="1 10">Cell inner membrane</location>
    </subcellularLocation>
</comment>
<evidence type="ECO:0000256" key="7">
    <source>
        <dbReference type="ARBA" id="ARBA00022927"/>
    </source>
</evidence>
<evidence type="ECO:0000256" key="3">
    <source>
        <dbReference type="ARBA" id="ARBA00022448"/>
    </source>
</evidence>
<evidence type="ECO:0000256" key="6">
    <source>
        <dbReference type="ARBA" id="ARBA00022692"/>
    </source>
</evidence>